<dbReference type="OrthoDB" id="1524679at2"/>
<evidence type="ECO:0000313" key="2">
    <source>
        <dbReference type="EMBL" id="SHG24620.1"/>
    </source>
</evidence>
<protein>
    <submittedName>
        <fullName evidence="2">Helix-turn-helix domain-containing protein</fullName>
    </submittedName>
</protein>
<dbReference type="InterPro" id="IPR041657">
    <property type="entry name" value="HTH_17"/>
</dbReference>
<evidence type="ECO:0000259" key="1">
    <source>
        <dbReference type="Pfam" id="PF12728"/>
    </source>
</evidence>
<name>A0A1M5I9S1_9BACT</name>
<gene>
    <name evidence="2" type="ORF">SAMN05443144_12269</name>
</gene>
<organism evidence="2 3">
    <name type="scientific">Fodinibius roseus</name>
    <dbReference type="NCBI Taxonomy" id="1194090"/>
    <lineage>
        <taxon>Bacteria</taxon>
        <taxon>Pseudomonadati</taxon>
        <taxon>Balneolota</taxon>
        <taxon>Balneolia</taxon>
        <taxon>Balneolales</taxon>
        <taxon>Balneolaceae</taxon>
        <taxon>Fodinibius</taxon>
    </lineage>
</organism>
<dbReference type="EMBL" id="FQUS01000022">
    <property type="protein sequence ID" value="SHG24620.1"/>
    <property type="molecule type" value="Genomic_DNA"/>
</dbReference>
<dbReference type="RefSeq" id="WP_073067317.1">
    <property type="nucleotide sequence ID" value="NZ_FQUS01000022.1"/>
</dbReference>
<reference evidence="2 3" key="1">
    <citation type="submission" date="2016-11" db="EMBL/GenBank/DDBJ databases">
        <authorList>
            <person name="Jaros S."/>
            <person name="Januszkiewicz K."/>
            <person name="Wedrychowicz H."/>
        </authorList>
    </citation>
    <scope>NUCLEOTIDE SEQUENCE [LARGE SCALE GENOMIC DNA]</scope>
    <source>
        <strain evidence="2 3">DSM 21986</strain>
    </source>
</reference>
<dbReference type="PANTHER" id="PTHR34585">
    <property type="match status" value="1"/>
</dbReference>
<dbReference type="PANTHER" id="PTHR34585:SF22">
    <property type="entry name" value="HELIX-TURN-HELIX DOMAIN-CONTAINING PROTEIN"/>
    <property type="match status" value="1"/>
</dbReference>
<dbReference type="Proteomes" id="UP000184041">
    <property type="component" value="Unassembled WGS sequence"/>
</dbReference>
<feature type="domain" description="Helix-turn-helix" evidence="1">
    <location>
        <begin position="38"/>
        <end position="87"/>
    </location>
</feature>
<evidence type="ECO:0000313" key="3">
    <source>
        <dbReference type="Proteomes" id="UP000184041"/>
    </source>
</evidence>
<sequence length="99" mass="11287">MSKTNNITRSTLLEQQEEISGQVKKILDRLKNLEKRRWLRTKEAAKYLSISNSQLHALKTKGIISCTKLAGTNYYDRKEIDHILESQLDGEKAPQAGNS</sequence>
<keyword evidence="3" id="KW-1185">Reference proteome</keyword>
<dbReference type="Pfam" id="PF12728">
    <property type="entry name" value="HTH_17"/>
    <property type="match status" value="1"/>
</dbReference>
<proteinExistence type="predicted"/>
<accession>A0A1M5I9S1</accession>
<dbReference type="AlphaFoldDB" id="A0A1M5I9S1"/>